<dbReference type="PANTHER" id="PTHR28674">
    <property type="entry name" value="SIMILAR TO DNA SEGMENT, CHR 10, WAYNE STATE UNIVERSITY 102,-EXPRESSED"/>
    <property type="match status" value="1"/>
</dbReference>
<feature type="region of interest" description="Disordered" evidence="1">
    <location>
        <begin position="162"/>
        <end position="194"/>
    </location>
</feature>
<gene>
    <name evidence="2" type="ORF">B296_00017537</name>
</gene>
<evidence type="ECO:0000313" key="3">
    <source>
        <dbReference type="Proteomes" id="UP000287651"/>
    </source>
</evidence>
<reference evidence="2 3" key="1">
    <citation type="journal article" date="2014" name="Agronomy (Basel)">
        <title>A Draft Genome Sequence for Ensete ventricosum, the Drought-Tolerant Tree Against Hunger.</title>
        <authorList>
            <person name="Harrison J."/>
            <person name="Moore K.A."/>
            <person name="Paszkiewicz K."/>
            <person name="Jones T."/>
            <person name="Grant M."/>
            <person name="Ambacheew D."/>
            <person name="Muzemil S."/>
            <person name="Studholme D.J."/>
        </authorList>
    </citation>
    <scope>NUCLEOTIDE SEQUENCE [LARGE SCALE GENOMIC DNA]</scope>
</reference>
<dbReference type="GO" id="GO:0062064">
    <property type="term" value="F:box C/D methylation guide snoRNP complex binding"/>
    <property type="evidence" value="ECO:0007669"/>
    <property type="project" value="TreeGrafter"/>
</dbReference>
<dbReference type="EMBL" id="AMZH03002491">
    <property type="protein sequence ID" value="RRT75395.1"/>
    <property type="molecule type" value="Genomic_DNA"/>
</dbReference>
<dbReference type="Pfam" id="PF15370">
    <property type="entry name" value="NOPCHAP1"/>
    <property type="match status" value="1"/>
</dbReference>
<protein>
    <submittedName>
        <fullName evidence="2">Uncharacterized protein</fullName>
    </submittedName>
</protein>
<feature type="region of interest" description="Disordered" evidence="1">
    <location>
        <begin position="29"/>
        <end position="52"/>
    </location>
</feature>
<proteinExistence type="predicted"/>
<dbReference type="Proteomes" id="UP000287651">
    <property type="component" value="Unassembled WGS sequence"/>
</dbReference>
<dbReference type="PANTHER" id="PTHR28674:SF1">
    <property type="entry name" value="NOP PROTEIN CHAPERONE 1"/>
    <property type="match status" value="1"/>
</dbReference>
<comment type="caution">
    <text evidence="2">The sequence shown here is derived from an EMBL/GenBank/DDBJ whole genome shotgun (WGS) entry which is preliminary data.</text>
</comment>
<evidence type="ECO:0000313" key="2">
    <source>
        <dbReference type="EMBL" id="RRT75395.1"/>
    </source>
</evidence>
<dbReference type="InterPro" id="IPR027921">
    <property type="entry name" value="NOPCHAP1"/>
</dbReference>
<sequence>KEGEDESARSLFSFSSFAVDIVAMAGESRKERLDQPLNPSFPESLLVDGKPTARGTLGRKAAAAAATTNGDSIVKPVMATVPRSQVLGKVKDFLGVIAEANEKLEVDVRGSSRADYNVEVLTGNEEKYIEMDLLLGVTDLHTAEAVEAAEAAMSGFRPSAPFISSSSSDSDDNSDDDAKKLEVGNDESVSSDTRSLQPFVAEDGSWCMSGLKNYSWGPFYFIMQLLDARCHPCTVRRLRGRSVVFTQLVDCEAIHLELGCILFWRSSLDPNIPSEDIENKSEPGLFVCTAVDDRGRQASVETG</sequence>
<dbReference type="AlphaFoldDB" id="A0A427AGM5"/>
<name>A0A427AGM5_ENSVE</name>
<organism evidence="2 3">
    <name type="scientific">Ensete ventricosum</name>
    <name type="common">Abyssinian banana</name>
    <name type="synonym">Musa ensete</name>
    <dbReference type="NCBI Taxonomy" id="4639"/>
    <lineage>
        <taxon>Eukaryota</taxon>
        <taxon>Viridiplantae</taxon>
        <taxon>Streptophyta</taxon>
        <taxon>Embryophyta</taxon>
        <taxon>Tracheophyta</taxon>
        <taxon>Spermatophyta</taxon>
        <taxon>Magnoliopsida</taxon>
        <taxon>Liliopsida</taxon>
        <taxon>Zingiberales</taxon>
        <taxon>Musaceae</taxon>
        <taxon>Ensete</taxon>
    </lineage>
</organism>
<accession>A0A427AGM5</accession>
<dbReference type="GO" id="GO:0000492">
    <property type="term" value="P:box C/D snoRNP assembly"/>
    <property type="evidence" value="ECO:0007669"/>
    <property type="project" value="InterPro"/>
</dbReference>
<feature type="non-terminal residue" evidence="2">
    <location>
        <position position="1"/>
    </location>
</feature>
<evidence type="ECO:0000256" key="1">
    <source>
        <dbReference type="SAM" id="MobiDB-lite"/>
    </source>
</evidence>